<dbReference type="InterPro" id="IPR051419">
    <property type="entry name" value="Lys/N-term_MeTrsfase_sf"/>
</dbReference>
<comment type="caution">
    <text evidence="4">The sequence shown here is derived from an EMBL/GenBank/DDBJ whole genome shotgun (WGS) entry which is preliminary data.</text>
</comment>
<keyword evidence="5" id="KW-1185">Reference proteome</keyword>
<evidence type="ECO:0000256" key="2">
    <source>
        <dbReference type="ARBA" id="ARBA00022603"/>
    </source>
</evidence>
<dbReference type="PANTHER" id="PTHR12176">
    <property type="entry name" value="SAM-DEPENDENT METHYLTRANSFERASE SUPERFAMILY PROTEIN"/>
    <property type="match status" value="1"/>
</dbReference>
<evidence type="ECO:0008006" key="6">
    <source>
        <dbReference type="Google" id="ProtNLM"/>
    </source>
</evidence>
<keyword evidence="3" id="KW-0808">Transferase</keyword>
<dbReference type="SUPFAM" id="SSF53335">
    <property type="entry name" value="S-adenosyl-L-methionine-dependent methyltransferases"/>
    <property type="match status" value="1"/>
</dbReference>
<accession>A0AA40ANK7</accession>
<dbReference type="Proteomes" id="UP001172102">
    <property type="component" value="Unassembled WGS sequence"/>
</dbReference>
<evidence type="ECO:0000313" key="5">
    <source>
        <dbReference type="Proteomes" id="UP001172102"/>
    </source>
</evidence>
<name>A0AA40ANK7_9PEZI</name>
<gene>
    <name evidence="4" type="ORF">B0H67DRAFT_484721</name>
</gene>
<organism evidence="4 5">
    <name type="scientific">Lasiosphaeris hirsuta</name>
    <dbReference type="NCBI Taxonomy" id="260670"/>
    <lineage>
        <taxon>Eukaryota</taxon>
        <taxon>Fungi</taxon>
        <taxon>Dikarya</taxon>
        <taxon>Ascomycota</taxon>
        <taxon>Pezizomycotina</taxon>
        <taxon>Sordariomycetes</taxon>
        <taxon>Sordariomycetidae</taxon>
        <taxon>Sordariales</taxon>
        <taxon>Lasiosphaeriaceae</taxon>
        <taxon>Lasiosphaeris</taxon>
    </lineage>
</organism>
<dbReference type="GO" id="GO:0008168">
    <property type="term" value="F:methyltransferase activity"/>
    <property type="evidence" value="ECO:0007669"/>
    <property type="project" value="UniProtKB-KW"/>
</dbReference>
<dbReference type="GO" id="GO:0032259">
    <property type="term" value="P:methylation"/>
    <property type="evidence" value="ECO:0007669"/>
    <property type="project" value="UniProtKB-KW"/>
</dbReference>
<keyword evidence="2" id="KW-0489">Methyltransferase</keyword>
<proteinExistence type="inferred from homology"/>
<evidence type="ECO:0000313" key="4">
    <source>
        <dbReference type="EMBL" id="KAK0719139.1"/>
    </source>
</evidence>
<protein>
    <recommendedName>
        <fullName evidence="6">Methyltransferase domain-containing protein</fullName>
    </recommendedName>
</protein>
<dbReference type="CDD" id="cd02440">
    <property type="entry name" value="AdoMet_MTases"/>
    <property type="match status" value="1"/>
</dbReference>
<dbReference type="Gene3D" id="3.40.50.150">
    <property type="entry name" value="Vaccinia Virus protein VP39"/>
    <property type="match status" value="1"/>
</dbReference>
<reference evidence="4" key="1">
    <citation type="submission" date="2023-06" db="EMBL/GenBank/DDBJ databases">
        <title>Genome-scale phylogeny and comparative genomics of the fungal order Sordariales.</title>
        <authorList>
            <consortium name="Lawrence Berkeley National Laboratory"/>
            <person name="Hensen N."/>
            <person name="Bonometti L."/>
            <person name="Westerberg I."/>
            <person name="Brannstrom I.O."/>
            <person name="Guillou S."/>
            <person name="Cros-Aarteil S."/>
            <person name="Calhoun S."/>
            <person name="Haridas S."/>
            <person name="Kuo A."/>
            <person name="Mondo S."/>
            <person name="Pangilinan J."/>
            <person name="Riley R."/>
            <person name="Labutti K."/>
            <person name="Andreopoulos B."/>
            <person name="Lipzen A."/>
            <person name="Chen C."/>
            <person name="Yanf M."/>
            <person name="Daum C."/>
            <person name="Ng V."/>
            <person name="Clum A."/>
            <person name="Steindorff A."/>
            <person name="Ohm R."/>
            <person name="Martin F."/>
            <person name="Silar P."/>
            <person name="Natvig D."/>
            <person name="Lalanne C."/>
            <person name="Gautier V."/>
            <person name="Ament-Velasquez S.L."/>
            <person name="Kruys A."/>
            <person name="Hutchinson M.I."/>
            <person name="Powell A.J."/>
            <person name="Barry K."/>
            <person name="Miller A.N."/>
            <person name="Grigoriev I.V."/>
            <person name="Debuchy R."/>
            <person name="Gladieux P."/>
            <person name="Thoren M.H."/>
            <person name="Johannesson H."/>
        </authorList>
    </citation>
    <scope>NUCLEOTIDE SEQUENCE</scope>
    <source>
        <strain evidence="4">SMH4607-1</strain>
    </source>
</reference>
<comment type="similarity">
    <text evidence="1">Belongs to the methyltransferase superfamily.</text>
</comment>
<evidence type="ECO:0000256" key="3">
    <source>
        <dbReference type="ARBA" id="ARBA00022679"/>
    </source>
</evidence>
<dbReference type="EMBL" id="JAUKUA010000003">
    <property type="protein sequence ID" value="KAK0719139.1"/>
    <property type="molecule type" value="Genomic_DNA"/>
</dbReference>
<sequence>MPPDFDQQSYWHTRFESEKAFEWLMPSARVMEVLSPQLQSLPRDSAILHLGFGTSDLQNHLRGAGFTNITNLDFEPIAIDRGRRLEQQAFGDVRMEYLVADATQLHLPCKFPLVIDKCAADAIACGGEHAVLSVARSVAKHLAPGGIWLSLSYSASRFQIKGLPLEAEVLTKLPIPKARPTDPDLYHYCYILRHRHPARP</sequence>
<dbReference type="AlphaFoldDB" id="A0AA40ANK7"/>
<dbReference type="InterPro" id="IPR029063">
    <property type="entry name" value="SAM-dependent_MTases_sf"/>
</dbReference>
<evidence type="ECO:0000256" key="1">
    <source>
        <dbReference type="ARBA" id="ARBA00008361"/>
    </source>
</evidence>